<dbReference type="Pfam" id="PF01607">
    <property type="entry name" value="CBM_14"/>
    <property type="match status" value="3"/>
</dbReference>
<feature type="region of interest" description="Disordered" evidence="3">
    <location>
        <begin position="1545"/>
        <end position="1567"/>
    </location>
</feature>
<comment type="caution">
    <text evidence="5">The sequence shown here is derived from an EMBL/GenBank/DDBJ whole genome shotgun (WGS) entry which is preliminary data.</text>
</comment>
<feature type="region of interest" description="Disordered" evidence="3">
    <location>
        <begin position="2361"/>
        <end position="2387"/>
    </location>
</feature>
<dbReference type="PANTHER" id="PTHR11177:SF235">
    <property type="entry name" value="CHITINASE-LIKE PROTEIN IDGF1-RELATED"/>
    <property type="match status" value="1"/>
</dbReference>
<feature type="domain" description="Chitin-binding type-2" evidence="4">
    <location>
        <begin position="557"/>
        <end position="618"/>
    </location>
</feature>
<feature type="region of interest" description="Disordered" evidence="3">
    <location>
        <begin position="2564"/>
        <end position="2615"/>
    </location>
</feature>
<dbReference type="Gene3D" id="3.10.50.10">
    <property type="match status" value="1"/>
</dbReference>
<dbReference type="PANTHER" id="PTHR11177">
    <property type="entry name" value="CHITINASE"/>
    <property type="match status" value="1"/>
</dbReference>
<dbReference type="SUPFAM" id="SSF51445">
    <property type="entry name" value="(Trans)glycosidases"/>
    <property type="match status" value="1"/>
</dbReference>
<evidence type="ECO:0000259" key="4">
    <source>
        <dbReference type="PROSITE" id="PS50940"/>
    </source>
</evidence>
<dbReference type="InterPro" id="IPR002557">
    <property type="entry name" value="Chitin-bd_dom"/>
</dbReference>
<dbReference type="GO" id="GO:0008061">
    <property type="term" value="F:chitin binding"/>
    <property type="evidence" value="ECO:0007669"/>
    <property type="project" value="UniProtKB-KW"/>
</dbReference>
<dbReference type="SUPFAM" id="SSF57625">
    <property type="entry name" value="Invertebrate chitin-binding proteins"/>
    <property type="match status" value="3"/>
</dbReference>
<dbReference type="GO" id="GO:0005975">
    <property type="term" value="P:carbohydrate metabolic process"/>
    <property type="evidence" value="ECO:0007669"/>
    <property type="project" value="InterPro"/>
</dbReference>
<organism evidence="5 6">
    <name type="scientific">Trichomalopsis sarcophagae</name>
    <dbReference type="NCBI Taxonomy" id="543379"/>
    <lineage>
        <taxon>Eukaryota</taxon>
        <taxon>Metazoa</taxon>
        <taxon>Ecdysozoa</taxon>
        <taxon>Arthropoda</taxon>
        <taxon>Hexapoda</taxon>
        <taxon>Insecta</taxon>
        <taxon>Pterygota</taxon>
        <taxon>Neoptera</taxon>
        <taxon>Endopterygota</taxon>
        <taxon>Hymenoptera</taxon>
        <taxon>Apocrita</taxon>
        <taxon>Proctotrupomorpha</taxon>
        <taxon>Chalcidoidea</taxon>
        <taxon>Pteromalidae</taxon>
        <taxon>Pteromalinae</taxon>
        <taxon>Trichomalopsis</taxon>
    </lineage>
</organism>
<feature type="compositionally biased region" description="Low complexity" evidence="3">
    <location>
        <begin position="1632"/>
        <end position="1649"/>
    </location>
</feature>
<dbReference type="Gene3D" id="3.20.20.80">
    <property type="entry name" value="Glycosidases"/>
    <property type="match status" value="1"/>
</dbReference>
<dbReference type="InterPro" id="IPR036508">
    <property type="entry name" value="Chitin-bd_dom_sf"/>
</dbReference>
<feature type="region of interest" description="Disordered" evidence="3">
    <location>
        <begin position="1624"/>
        <end position="1649"/>
    </location>
</feature>
<name>A0A232FJ42_9HYME</name>
<dbReference type="PROSITE" id="PS50940">
    <property type="entry name" value="CHIT_BIND_II"/>
    <property type="match status" value="3"/>
</dbReference>
<dbReference type="GO" id="GO:0005576">
    <property type="term" value="C:extracellular region"/>
    <property type="evidence" value="ECO:0007669"/>
    <property type="project" value="InterPro"/>
</dbReference>
<feature type="region of interest" description="Disordered" evidence="3">
    <location>
        <begin position="2660"/>
        <end position="2693"/>
    </location>
</feature>
<dbReference type="EMBL" id="NNAY01000130">
    <property type="protein sequence ID" value="OXU30695.1"/>
    <property type="molecule type" value="Genomic_DNA"/>
</dbReference>
<feature type="compositionally biased region" description="Polar residues" evidence="3">
    <location>
        <begin position="1554"/>
        <end position="1566"/>
    </location>
</feature>
<feature type="compositionally biased region" description="Polar residues" evidence="3">
    <location>
        <begin position="2366"/>
        <end position="2387"/>
    </location>
</feature>
<feature type="compositionally biased region" description="Low complexity" evidence="3">
    <location>
        <begin position="934"/>
        <end position="945"/>
    </location>
</feature>
<dbReference type="InterPro" id="IPR029070">
    <property type="entry name" value="Chitinase_insertion_sf"/>
</dbReference>
<evidence type="ECO:0000256" key="1">
    <source>
        <dbReference type="ARBA" id="ARBA00009121"/>
    </source>
</evidence>
<dbReference type="STRING" id="543379.A0A232FJ42"/>
<accession>A0A232FJ42</accession>
<dbReference type="Pfam" id="PF00704">
    <property type="entry name" value="Glyco_hydro_18"/>
    <property type="match status" value="1"/>
</dbReference>
<protein>
    <recommendedName>
        <fullName evidence="4">Chitin-binding type-2 domain-containing protein</fullName>
    </recommendedName>
</protein>
<proteinExistence type="inferred from homology"/>
<dbReference type="Proteomes" id="UP000215335">
    <property type="component" value="Unassembled WGS sequence"/>
</dbReference>
<dbReference type="GO" id="GO:0004568">
    <property type="term" value="F:chitinase activity"/>
    <property type="evidence" value="ECO:0007669"/>
    <property type="project" value="TreeGrafter"/>
</dbReference>
<gene>
    <name evidence="5" type="ORF">TSAR_016920</name>
</gene>
<dbReference type="SMART" id="SM00494">
    <property type="entry name" value="ChtBD2"/>
    <property type="match status" value="3"/>
</dbReference>
<dbReference type="InterPro" id="IPR001223">
    <property type="entry name" value="Glyco_hydro18_cat"/>
</dbReference>
<feature type="region of interest" description="Disordered" evidence="3">
    <location>
        <begin position="988"/>
        <end position="1044"/>
    </location>
</feature>
<dbReference type="Gene3D" id="2.170.140.10">
    <property type="entry name" value="Chitin binding domain"/>
    <property type="match status" value="3"/>
</dbReference>
<dbReference type="InterPro" id="IPR011583">
    <property type="entry name" value="Chitinase_II/V-like_cat"/>
</dbReference>
<feature type="domain" description="Chitin-binding type-2" evidence="4">
    <location>
        <begin position="2700"/>
        <end position="2761"/>
    </location>
</feature>
<dbReference type="InterPro" id="IPR017853">
    <property type="entry name" value="GH"/>
</dbReference>
<comment type="similarity">
    <text evidence="1">Belongs to the glycosyl hydrolase 18 family. Chitinase class II subfamily.</text>
</comment>
<evidence type="ECO:0000256" key="3">
    <source>
        <dbReference type="SAM" id="MobiDB-lite"/>
    </source>
</evidence>
<dbReference type="InterPro" id="IPR050314">
    <property type="entry name" value="Glycosyl_Hydrlase_18"/>
</dbReference>
<evidence type="ECO:0000313" key="5">
    <source>
        <dbReference type="EMBL" id="OXU30695.1"/>
    </source>
</evidence>
<feature type="compositionally biased region" description="Polar residues" evidence="3">
    <location>
        <begin position="1003"/>
        <end position="1014"/>
    </location>
</feature>
<reference evidence="5 6" key="1">
    <citation type="journal article" date="2017" name="Curr. Biol.">
        <title>The Evolution of Venom by Co-option of Single-Copy Genes.</title>
        <authorList>
            <person name="Martinson E.O."/>
            <person name="Mrinalini"/>
            <person name="Kelkar Y.D."/>
            <person name="Chang C.H."/>
            <person name="Werren J.H."/>
        </authorList>
    </citation>
    <scope>NUCLEOTIDE SEQUENCE [LARGE SCALE GENOMIC DNA]</scope>
    <source>
        <strain evidence="5 6">Alberta</strain>
        <tissue evidence="5">Whole body</tissue>
    </source>
</reference>
<dbReference type="GO" id="GO:0006032">
    <property type="term" value="P:chitin catabolic process"/>
    <property type="evidence" value="ECO:0007669"/>
    <property type="project" value="TreeGrafter"/>
</dbReference>
<sequence>MTRLRRVQCLLVGLLLLISATTALKCPDREGTPGREIVCYTSRSDLELLENAICRCTTLVHQGHDLQDLDASANKEHRYRLNFFPYTSSKNRIEKKNDESAGAETKSSTQLMQILKFRNCKNSAVMTLVCLALKASRWKLYSDVALHVSGVKSLRDEAKEANPSIRVLLSVSDKHEILKSSAKTRQEAVTHLTDVLKEVDGVELNVTAGSKERLVSFVKGLKDEMVNKSLEKMILLAVPTKPEDLAKQFELKELSKYVDLFTVATHYLRDNDEAYRAFHPSRLMGLFDMLNTDSLVDLISGMGAPKHKILISVPVSAYQFTLKRAQDNTPRSLTVEEQPAVFDRKKLCDAMNDGEWTVERDEDLTAPYAFKNTTWIAFEDETSLKIKGKYVILRELAGMGLRDAENDSKNDCGMSVAQAVRRAFTEMKRKTREVVLSSLEKDLKGTEIAYPRHVRSSDFRIVRVVDTTGKIRAVRENTQTAFACPHQGYFVHPKSCNRFYRCVKFNQEVDDYSVFEFDCPAGLAFDEKTEVCTWPGSISRGSACPGSSEIEPVPRGRFRCPSRAGYYADPNNCRWFFACYDLGGPEMVPYEFRCPFGLVFDESRLICEWPWKVPNCNGPGHGDGHSIYAYGGSFGEQGVHIPQGGIIGQGGFVGQGGYAGHGFENFGINQGGQGTAYNNGAYDGQNSHFAGNFGAGADYDGQTYNAGDAGAVYYGQSYNAGGYGGQTYNAAGAGAGAKYSGQTYNSAGSGAGTGYSEQTYNSAGAGAGAGFEGQTYNAAEAGTGAGYSGQTYNSAGTAAGAGFDGQTYNAAGAGSGTGYSGQTYNSAEAGAGYSGQAHNGASSGADAGDVYNGQTYNAAAANSGAGYDEQKYNAGGSAAGGASYNTVGVAGPAYNGQTYSGDNAGAGYNGQSYNAGGASGSGAGYATQTHNAAGTTGADAGRGSTFSPNVYNQAGQNGAVPARPNNNGQTYNAGGAVNYDAQTYNSAGSNAAEAGRGPGFSPNVYNQPSPNGPSGSDYDEQNYGGPGPAGAGIDYDGQNYHGGEGAHNAHGADCNGHNYNGNGAPAGVDTGRGVEVNANGFNGQGGVVTNSADYDDRGGQSTIYSNDGFRTTQFNGGGAGTSVGANNFAGNTRIPAGLPGSANNFASGSATGYAAGSTNGYTGGVTTGYAAGSTNGINNFAGETVAPQNGLITGGQVSTNFAQGQNTNYNTFGSTVQTGLFGGSGTTIGIDLNRANGRTPNPGFSTIAQGGPGLFNAGNTQYTDDVGLKVYNSTYSPNAGFPTSTIIPFVPRENTFNPNSVQGLNPVNLIYHSHVVMGLSSTENFGRQYANQAEKSFATQGRTPTGFAFNGRTQNNQNFNTATNIYDYSKASLAGVTPSITLIRDGTNNGGTAAGNPRTTPGVTNFGSSTVAPANFNTDAGQTNAYGNSQIIGSSLSTSNNQITRFPAGTDNFRFNGNTPANTGFRTTGNDATSYNKGTTANQNPYTATGFTQPPQNAVTPATIAQNFNNQGTPVPGVVPLNNARPSVELDNTGLFGNNFDGPTSTVAPDFRNPNIQSSTPQNYRTNEYFDNGGRGTIRYNNGLVTNKVTETDIQDYRTSPYTRIPNSFIINGGNAENEQSTIQKADDSSETGDGTFTRGGFTKTGPTKTGITTAQVGGSASYVLGPSTPRPRPNPDFIGEQAFATNFQTEGAATNFGAKGSTTNFGTTAGASNFNTAGPSIATANFNTAGGTANFHTDGAAANFAAKGTTNNFGTTTGAANFNTAGTNNFNADGAATNFGARETANNFGFTAGVANFNTAGATNFNTDGAATNFGARGTANNFGTTAGAANFNTAGSNFGTAGATNFNTDGAATNFGARGNNFGTTVGAANFNTAGTNFGTAGATNFNTDGAATNFGARETASNFGTTAGTSNFNAAGSTANFGTTNAANFGARGSNLDVTGSTANFGTSQFANGFTSNDISRTNTASGANTETAGYSYPKPLIQLEVKGISTTPVPPRTSYFESTTPSPISNAQSFNNQNSVIIESAQNNRGFSTTISPVGFTTGPLENFRTTVFDAAKLPQAVTTVRPVIDTGSRTVISSTPIPAVISTQRPYQSDVKTYLDVGVSFDQGNDYASTGNFDYSDVTSNAEQGNFGQRVTGQSRITNINYQQGTTNARGSNENSPLVTSTQDYNSFTGSEATAQTGSLRSNEANDFGSTVTIPNQVYIPSSTLAPEAGVTFRRPIVSAEFSQGQFGQSSAAVNSQNLNAAADFTSRGTANRLLTNQASSNAGSQRISGGVLRNQASQGFTSQGSAEEFAHNQAAGNFGARESANAFFGNQASSNFASQGQVNEAFGNQASAEFGSRGSANGIFGSQGSGNFGSQVSAGGNSNNQATSFSNQNQGFSGQTRTLIGSDVVTSIGGAGLNSDIIRQNSGSQQNVQIISEFNDGGNFGVRNQQSTTVAPEVTTYAGDFSRTRSRIEASGEFGARNQNRKVIVKLSDLHPLILNKLGAECTCRADPFAVFRGSNRKTLPINSRNRGPVDLANYDESDIYVDVDSEKENEKEIEFAKNIPSNRLIKTSNARFNEGGDDSSIVVSSRGEPSSTKYLPPTSARPPSTYLPPQPSNEYVPTYSTTAPPSLFYEKNEAPLSARTQDRQPLLIRVEDNSDERQQFAQRRAGKALFDGPVGSPNNLRDQGESFDRYGPGGLRSNDEKLEGGLDCVRPGLFRHPKFCNKFYACHWDEWKKRYTLHVFNCPVHLAFDSSAGACNYPSKGPACQDNKLLI</sequence>
<dbReference type="SMART" id="SM00636">
    <property type="entry name" value="Glyco_18"/>
    <property type="match status" value="1"/>
</dbReference>
<evidence type="ECO:0000313" key="6">
    <source>
        <dbReference type="Proteomes" id="UP000215335"/>
    </source>
</evidence>
<feature type="compositionally biased region" description="Polar residues" evidence="3">
    <location>
        <begin position="946"/>
        <end position="956"/>
    </location>
</feature>
<feature type="region of interest" description="Disordered" evidence="3">
    <location>
        <begin position="934"/>
        <end position="974"/>
    </location>
</feature>
<dbReference type="OrthoDB" id="76388at2759"/>
<keyword evidence="2" id="KW-0147">Chitin-binding</keyword>
<feature type="domain" description="Chitin-binding type-2" evidence="4">
    <location>
        <begin position="481"/>
        <end position="546"/>
    </location>
</feature>
<evidence type="ECO:0000256" key="2">
    <source>
        <dbReference type="ARBA" id="ARBA00022669"/>
    </source>
</evidence>
<keyword evidence="6" id="KW-1185">Reference proteome</keyword>
<feature type="compositionally biased region" description="Polar residues" evidence="3">
    <location>
        <begin position="2576"/>
        <end position="2588"/>
    </location>
</feature>